<name>A0A856MAX2_9CYAN</name>
<feature type="domain" description="Ice-binding protein C-terminal" evidence="2">
    <location>
        <begin position="185"/>
        <end position="210"/>
    </location>
</feature>
<evidence type="ECO:0000313" key="4">
    <source>
        <dbReference type="Proteomes" id="UP000503129"/>
    </source>
</evidence>
<dbReference type="EMBL" id="CP030118">
    <property type="protein sequence ID" value="QDL06871.1"/>
    <property type="molecule type" value="Genomic_DNA"/>
</dbReference>
<evidence type="ECO:0000256" key="1">
    <source>
        <dbReference type="SAM" id="SignalP"/>
    </source>
</evidence>
<dbReference type="AlphaFoldDB" id="A0A856MAX2"/>
<dbReference type="KEGG" id="bsen:DP114_02190"/>
<proteinExistence type="predicted"/>
<protein>
    <recommendedName>
        <fullName evidence="2">Ice-binding protein C-terminal domain-containing protein</fullName>
    </recommendedName>
</protein>
<evidence type="ECO:0000313" key="3">
    <source>
        <dbReference type="EMBL" id="QDL06871.1"/>
    </source>
</evidence>
<keyword evidence="4" id="KW-1185">Reference proteome</keyword>
<dbReference type="InterPro" id="IPR013424">
    <property type="entry name" value="Ice-binding_C"/>
</dbReference>
<dbReference type="RefSeq" id="WP_171975327.1">
    <property type="nucleotide sequence ID" value="NZ_CAWOXK010000001.1"/>
</dbReference>
<feature type="signal peptide" evidence="1">
    <location>
        <begin position="1"/>
        <end position="23"/>
    </location>
</feature>
<organism evidence="3 4">
    <name type="scientific">Brasilonema sennae CENA114</name>
    <dbReference type="NCBI Taxonomy" id="415709"/>
    <lineage>
        <taxon>Bacteria</taxon>
        <taxon>Bacillati</taxon>
        <taxon>Cyanobacteriota</taxon>
        <taxon>Cyanophyceae</taxon>
        <taxon>Nostocales</taxon>
        <taxon>Scytonemataceae</taxon>
        <taxon>Brasilonema</taxon>
        <taxon>Bromeliae group (in: Brasilonema)</taxon>
    </lineage>
</organism>
<accession>A0A856MAX2</accession>
<dbReference type="Proteomes" id="UP000503129">
    <property type="component" value="Chromosome"/>
</dbReference>
<dbReference type="Pfam" id="PF07589">
    <property type="entry name" value="PEP-CTERM"/>
    <property type="match status" value="1"/>
</dbReference>
<reference evidence="3 4" key="1">
    <citation type="submission" date="2018-06" db="EMBL/GenBank/DDBJ databases">
        <title>Comparative genomics of Brasilonema spp. strains.</title>
        <authorList>
            <person name="Alvarenga D.O."/>
            <person name="Fiore M.F."/>
            <person name="Varani A.M."/>
        </authorList>
    </citation>
    <scope>NUCLEOTIDE SEQUENCE [LARGE SCALE GENOMIC DNA]</scope>
    <source>
        <strain evidence="3 4">CENA114</strain>
    </source>
</reference>
<evidence type="ECO:0000259" key="2">
    <source>
        <dbReference type="Pfam" id="PF07589"/>
    </source>
</evidence>
<feature type="chain" id="PRO_5032341387" description="Ice-binding protein C-terminal domain-containing protein" evidence="1">
    <location>
        <begin position="24"/>
        <end position="217"/>
    </location>
</feature>
<sequence>MILRSHTVWLVPIAALLSVAASAVRVVAQTTYSFDAVYDTEVILTPITPEVSQASVSGFNPSAPYGLTNFTSINYSRFDSQTGVFTFVPNAANFGLEDLAVGVDRFFGSGDDQLFGSSNATAAINNANGTLDGSGTITITGGSGRFAGATGVLNFSETEPLDQDPTAPLRGRAILSGFFQVPQKIPEPGTNLALVGVGVTGAGFLLRQRRLRSAKES</sequence>
<gene>
    <name evidence="3" type="ORF">DP114_02190</name>
</gene>
<keyword evidence="1" id="KW-0732">Signal</keyword>